<evidence type="ECO:0000313" key="2">
    <source>
        <dbReference type="Proteomes" id="UP000821845"/>
    </source>
</evidence>
<keyword evidence="2" id="KW-1185">Reference proteome</keyword>
<evidence type="ECO:0000313" key="1">
    <source>
        <dbReference type="EMBL" id="KAH6941214.1"/>
    </source>
</evidence>
<accession>A0ACB7T8L0</accession>
<name>A0ACB7T8L0_HYAAI</name>
<sequence length="120" mass="14219">MEITTMKRNMAADEDTFILGTVYSIAECVEPLPDEEVRIYCPHCSYNCTNRAYLRRHIRVHTGEEPYHCSFCSRRFKDRSNLNRHRRCHTGERPYECKHCGLRFNQTSSLKTHVLGQHKE</sequence>
<proteinExistence type="predicted"/>
<dbReference type="Proteomes" id="UP000821845">
    <property type="component" value="Chromosome 11"/>
</dbReference>
<organism evidence="1 2">
    <name type="scientific">Hyalomma asiaticum</name>
    <name type="common">Tick</name>
    <dbReference type="NCBI Taxonomy" id="266040"/>
    <lineage>
        <taxon>Eukaryota</taxon>
        <taxon>Metazoa</taxon>
        <taxon>Ecdysozoa</taxon>
        <taxon>Arthropoda</taxon>
        <taxon>Chelicerata</taxon>
        <taxon>Arachnida</taxon>
        <taxon>Acari</taxon>
        <taxon>Parasitiformes</taxon>
        <taxon>Ixodida</taxon>
        <taxon>Ixodoidea</taxon>
        <taxon>Ixodidae</taxon>
        <taxon>Hyalomminae</taxon>
        <taxon>Hyalomma</taxon>
    </lineage>
</organism>
<gene>
    <name evidence="1" type="ORF">HPB50_015104</name>
</gene>
<reference evidence="1" key="1">
    <citation type="submission" date="2020-05" db="EMBL/GenBank/DDBJ databases">
        <title>Large-scale comparative analyses of tick genomes elucidate their genetic diversity and vector capacities.</title>
        <authorList>
            <person name="Jia N."/>
            <person name="Wang J."/>
            <person name="Shi W."/>
            <person name="Du L."/>
            <person name="Sun Y."/>
            <person name="Zhan W."/>
            <person name="Jiang J."/>
            <person name="Wang Q."/>
            <person name="Zhang B."/>
            <person name="Ji P."/>
            <person name="Sakyi L.B."/>
            <person name="Cui X."/>
            <person name="Yuan T."/>
            <person name="Jiang B."/>
            <person name="Yang W."/>
            <person name="Lam T.T.-Y."/>
            <person name="Chang Q."/>
            <person name="Ding S."/>
            <person name="Wang X."/>
            <person name="Zhu J."/>
            <person name="Ruan X."/>
            <person name="Zhao L."/>
            <person name="Wei J."/>
            <person name="Que T."/>
            <person name="Du C."/>
            <person name="Cheng J."/>
            <person name="Dai P."/>
            <person name="Han X."/>
            <person name="Huang E."/>
            <person name="Gao Y."/>
            <person name="Liu J."/>
            <person name="Shao H."/>
            <person name="Ye R."/>
            <person name="Li L."/>
            <person name="Wei W."/>
            <person name="Wang X."/>
            <person name="Wang C."/>
            <person name="Yang T."/>
            <person name="Huo Q."/>
            <person name="Li W."/>
            <person name="Guo W."/>
            <person name="Chen H."/>
            <person name="Zhou L."/>
            <person name="Ni X."/>
            <person name="Tian J."/>
            <person name="Zhou Y."/>
            <person name="Sheng Y."/>
            <person name="Liu T."/>
            <person name="Pan Y."/>
            <person name="Xia L."/>
            <person name="Li J."/>
            <person name="Zhao F."/>
            <person name="Cao W."/>
        </authorList>
    </citation>
    <scope>NUCLEOTIDE SEQUENCE</scope>
    <source>
        <strain evidence="1">Hyas-2018</strain>
    </source>
</reference>
<protein>
    <submittedName>
        <fullName evidence="1">Uncharacterized protein</fullName>
    </submittedName>
</protein>
<dbReference type="EMBL" id="CM023491">
    <property type="protein sequence ID" value="KAH6941214.1"/>
    <property type="molecule type" value="Genomic_DNA"/>
</dbReference>
<comment type="caution">
    <text evidence="1">The sequence shown here is derived from an EMBL/GenBank/DDBJ whole genome shotgun (WGS) entry which is preliminary data.</text>
</comment>